<keyword evidence="1" id="KW-0547">Nucleotide-binding</keyword>
<dbReference type="OrthoDB" id="10060618at2759"/>
<comment type="catalytic activity">
    <reaction evidence="1">
        <text>ATP + H2O = ADP + phosphate + H(+)</text>
        <dbReference type="Rhea" id="RHEA:13065"/>
        <dbReference type="ChEBI" id="CHEBI:15377"/>
        <dbReference type="ChEBI" id="CHEBI:15378"/>
        <dbReference type="ChEBI" id="CHEBI:30616"/>
        <dbReference type="ChEBI" id="CHEBI:43474"/>
        <dbReference type="ChEBI" id="CHEBI:456216"/>
        <dbReference type="EC" id="5.6.2.3"/>
    </reaction>
</comment>
<evidence type="ECO:0000313" key="3">
    <source>
        <dbReference type="EMBL" id="KMQ93370.1"/>
    </source>
</evidence>
<keyword evidence="1" id="KW-0067">ATP-binding</keyword>
<dbReference type="AlphaFoldDB" id="A0A0J7NLL9"/>
<dbReference type="STRING" id="67767.A0A0J7NLL9"/>
<dbReference type="PANTHER" id="PTHR10492">
    <property type="match status" value="1"/>
</dbReference>
<name>A0A0J7NLL9_LASNI</name>
<dbReference type="GO" id="GO:0006310">
    <property type="term" value="P:DNA recombination"/>
    <property type="evidence" value="ECO:0007669"/>
    <property type="project" value="UniProtKB-KW"/>
</dbReference>
<keyword evidence="1" id="KW-0234">DNA repair</keyword>
<dbReference type="InterPro" id="IPR027417">
    <property type="entry name" value="P-loop_NTPase"/>
</dbReference>
<comment type="caution">
    <text evidence="3">The sequence shown here is derived from an EMBL/GenBank/DDBJ whole genome shotgun (WGS) entry which is preliminary data.</text>
</comment>
<gene>
    <name evidence="3" type="ORF">RF55_6534</name>
</gene>
<dbReference type="GO" id="GO:0043139">
    <property type="term" value="F:5'-3' DNA helicase activity"/>
    <property type="evidence" value="ECO:0007669"/>
    <property type="project" value="UniProtKB-EC"/>
</dbReference>
<dbReference type="Pfam" id="PF05970">
    <property type="entry name" value="PIF1"/>
    <property type="match status" value="1"/>
</dbReference>
<dbReference type="Proteomes" id="UP000036403">
    <property type="component" value="Unassembled WGS sequence"/>
</dbReference>
<evidence type="ECO:0000259" key="2">
    <source>
        <dbReference type="Pfam" id="PF05970"/>
    </source>
</evidence>
<keyword evidence="1" id="KW-0378">Hydrolase</keyword>
<evidence type="ECO:0000313" key="4">
    <source>
        <dbReference type="Proteomes" id="UP000036403"/>
    </source>
</evidence>
<reference evidence="3 4" key="1">
    <citation type="submission" date="2015-04" db="EMBL/GenBank/DDBJ databases">
        <title>Lasius niger genome sequencing.</title>
        <authorList>
            <person name="Konorov E.A."/>
            <person name="Nikitin M.A."/>
            <person name="Kirill M.V."/>
            <person name="Chang P."/>
        </authorList>
    </citation>
    <scope>NUCLEOTIDE SEQUENCE [LARGE SCALE GENOMIC DNA]</scope>
    <source>
        <tissue evidence="3">Whole</tissue>
    </source>
</reference>
<sequence>MAKVPRDCKLIVWDESTMAHKGGFEALSRRGNNRVMGGVTVLLAGDFRQTLPVVPRGTRADEVKACIKLSYLWPVIQRISLKKNIRVNLRGGVSAGQFSELLFKIGDGEKENGNTITEYEKNKKGIGGKGAGKLTAKVISDLTIYYGLAIRRNPDSIEGMKNEIWAAYYHRSSSDDNPQHHLCPPDPESWCKWRKAEALGTLRAFHHEKPPLSDEVLAVLKPIYKDLSSEELLERCLGANTQNNNESLNSLIWTFAPKHLYSGVTTVQIATHFTVCIFNEGFKSILKIMHVMGIKIGPEVFSFVCGRDGDRIARSERRTLNISKEARASKRNENSKLQKFFEEEEGLLYGPGIAD</sequence>
<organism evidence="3 4">
    <name type="scientific">Lasius niger</name>
    <name type="common">Black garden ant</name>
    <dbReference type="NCBI Taxonomy" id="67767"/>
    <lineage>
        <taxon>Eukaryota</taxon>
        <taxon>Metazoa</taxon>
        <taxon>Ecdysozoa</taxon>
        <taxon>Arthropoda</taxon>
        <taxon>Hexapoda</taxon>
        <taxon>Insecta</taxon>
        <taxon>Pterygota</taxon>
        <taxon>Neoptera</taxon>
        <taxon>Endopterygota</taxon>
        <taxon>Hymenoptera</taxon>
        <taxon>Apocrita</taxon>
        <taxon>Aculeata</taxon>
        <taxon>Formicoidea</taxon>
        <taxon>Formicidae</taxon>
        <taxon>Formicinae</taxon>
        <taxon>Lasius</taxon>
        <taxon>Lasius</taxon>
    </lineage>
</organism>
<dbReference type="PANTHER" id="PTHR10492:SF57">
    <property type="entry name" value="ATP-DEPENDENT DNA HELICASE"/>
    <property type="match status" value="1"/>
</dbReference>
<dbReference type="PaxDb" id="67767-A0A0J7NLL9"/>
<feature type="domain" description="DNA helicase Pif1-like DEAD-box helicase" evidence="2">
    <location>
        <begin position="6"/>
        <end position="112"/>
    </location>
</feature>
<dbReference type="Gene3D" id="3.40.50.300">
    <property type="entry name" value="P-loop containing nucleotide triphosphate hydrolases"/>
    <property type="match status" value="1"/>
</dbReference>
<dbReference type="GO" id="GO:0000723">
    <property type="term" value="P:telomere maintenance"/>
    <property type="evidence" value="ECO:0007669"/>
    <property type="project" value="InterPro"/>
</dbReference>
<comment type="cofactor">
    <cofactor evidence="1">
        <name>Mg(2+)</name>
        <dbReference type="ChEBI" id="CHEBI:18420"/>
    </cofactor>
</comment>
<keyword evidence="4" id="KW-1185">Reference proteome</keyword>
<protein>
    <recommendedName>
        <fullName evidence="1">ATP-dependent DNA helicase</fullName>
        <ecNumber evidence="1">5.6.2.3</ecNumber>
    </recommendedName>
</protein>
<dbReference type="EC" id="5.6.2.3" evidence="1"/>
<dbReference type="GO" id="GO:0006281">
    <property type="term" value="P:DNA repair"/>
    <property type="evidence" value="ECO:0007669"/>
    <property type="project" value="UniProtKB-KW"/>
</dbReference>
<dbReference type="InterPro" id="IPR010285">
    <property type="entry name" value="DNA_helicase_pif1-like_DEAD"/>
</dbReference>
<keyword evidence="1" id="KW-0227">DNA damage</keyword>
<accession>A0A0J7NLL9</accession>
<comment type="similarity">
    <text evidence="1">Belongs to the helicase family.</text>
</comment>
<keyword evidence="1" id="KW-0233">DNA recombination</keyword>
<keyword evidence="1" id="KW-0347">Helicase</keyword>
<dbReference type="EMBL" id="LBMM01003574">
    <property type="protein sequence ID" value="KMQ93370.1"/>
    <property type="molecule type" value="Genomic_DNA"/>
</dbReference>
<dbReference type="GO" id="GO:0005524">
    <property type="term" value="F:ATP binding"/>
    <property type="evidence" value="ECO:0007669"/>
    <property type="project" value="UniProtKB-KW"/>
</dbReference>
<evidence type="ECO:0000256" key="1">
    <source>
        <dbReference type="RuleBase" id="RU363044"/>
    </source>
</evidence>
<proteinExistence type="inferred from homology"/>
<dbReference type="GO" id="GO:0016887">
    <property type="term" value="F:ATP hydrolysis activity"/>
    <property type="evidence" value="ECO:0007669"/>
    <property type="project" value="RHEA"/>
</dbReference>